<keyword evidence="5 8" id="KW-0378">Hydrolase</keyword>
<dbReference type="EMBL" id="FLQX01000117">
    <property type="protein sequence ID" value="SBT07188.1"/>
    <property type="molecule type" value="Genomic_DNA"/>
</dbReference>
<dbReference type="AlphaFoldDB" id="A0A1A8XTA9"/>
<evidence type="ECO:0000313" key="10">
    <source>
        <dbReference type="EMBL" id="SBT07188.1"/>
    </source>
</evidence>
<dbReference type="Gene3D" id="3.40.50.1010">
    <property type="entry name" value="5'-nuclease"/>
    <property type="match status" value="1"/>
</dbReference>
<evidence type="ECO:0000256" key="4">
    <source>
        <dbReference type="ARBA" id="ARBA00022723"/>
    </source>
</evidence>
<accession>A0A1A8XTA9</accession>
<comment type="similarity">
    <text evidence="7 8">Belongs to the PINc/VapC protein family.</text>
</comment>
<sequence>MRYLLDTNIFIAGMKGVERVRNKLETTPVSEVILSPVVLGELEYGVEKSLHREKNAAHLARIVGGLQLIALDVETSHHYGIIRAKLERQGAPIGANDYWIAAQALALRAVLVTDNLGEFARVPGLMWENWLA</sequence>
<evidence type="ECO:0000256" key="7">
    <source>
        <dbReference type="ARBA" id="ARBA00038093"/>
    </source>
</evidence>
<dbReference type="InterPro" id="IPR029060">
    <property type="entry name" value="PIN-like_dom_sf"/>
</dbReference>
<feature type="domain" description="PIN" evidence="9">
    <location>
        <begin position="1"/>
        <end position="120"/>
    </location>
</feature>
<evidence type="ECO:0000256" key="5">
    <source>
        <dbReference type="ARBA" id="ARBA00022801"/>
    </source>
</evidence>
<keyword evidence="11" id="KW-1185">Reference proteome</keyword>
<gene>
    <name evidence="10" type="primary">vapC (H</name>
    <name evidence="8" type="synonym">vapC</name>
    <name evidence="10" type="ORF">ACCAA_400046</name>
</gene>
<evidence type="ECO:0000256" key="8">
    <source>
        <dbReference type="HAMAP-Rule" id="MF_00265"/>
    </source>
</evidence>
<keyword evidence="8" id="KW-0800">Toxin</keyword>
<dbReference type="SMART" id="SM00670">
    <property type="entry name" value="PINc"/>
    <property type="match status" value="1"/>
</dbReference>
<evidence type="ECO:0000259" key="9">
    <source>
        <dbReference type="SMART" id="SM00670"/>
    </source>
</evidence>
<dbReference type="InterPro" id="IPR022907">
    <property type="entry name" value="VapC_family"/>
</dbReference>
<keyword evidence="2 8" id="KW-1277">Toxin-antitoxin system</keyword>
<reference evidence="11" key="1">
    <citation type="submission" date="2016-06" db="EMBL/GenBank/DDBJ databases">
        <authorList>
            <person name="McIlroy S.J."/>
            <person name="Karst S.M."/>
            <person name="Albertsen M."/>
        </authorList>
    </citation>
    <scope>NUCLEOTIDE SEQUENCE [LARGE SCALE GENOMIC DNA]</scope>
</reference>
<name>A0A1A8XTA9_9PROT</name>
<keyword evidence="6 8" id="KW-0460">Magnesium</keyword>
<keyword evidence="3 8" id="KW-0540">Nuclease</keyword>
<dbReference type="Pfam" id="PF01850">
    <property type="entry name" value="PIN"/>
    <property type="match status" value="1"/>
</dbReference>
<evidence type="ECO:0000256" key="2">
    <source>
        <dbReference type="ARBA" id="ARBA00022649"/>
    </source>
</evidence>
<evidence type="ECO:0000313" key="11">
    <source>
        <dbReference type="Proteomes" id="UP000199169"/>
    </source>
</evidence>
<protein>
    <recommendedName>
        <fullName evidence="8">Ribonuclease VapC</fullName>
        <shortName evidence="8">RNase VapC</shortName>
        <ecNumber evidence="8">3.1.-.-</ecNumber>
    </recommendedName>
    <alternativeName>
        <fullName evidence="8">Toxin VapC</fullName>
    </alternativeName>
</protein>
<dbReference type="RefSeq" id="WP_186407565.1">
    <property type="nucleotide sequence ID" value="NZ_FLQX01000117.1"/>
</dbReference>
<comment type="function">
    <text evidence="8">Toxic component of a toxin-antitoxin (TA) system. An RNase.</text>
</comment>
<dbReference type="HAMAP" id="MF_00265">
    <property type="entry name" value="VapC_Nob1"/>
    <property type="match status" value="1"/>
</dbReference>
<dbReference type="Proteomes" id="UP000199169">
    <property type="component" value="Unassembled WGS sequence"/>
</dbReference>
<feature type="binding site" evidence="8">
    <location>
        <position position="97"/>
    </location>
    <ligand>
        <name>Mg(2+)</name>
        <dbReference type="ChEBI" id="CHEBI:18420"/>
    </ligand>
</feature>
<dbReference type="EC" id="3.1.-.-" evidence="8"/>
<dbReference type="PANTHER" id="PTHR33653">
    <property type="entry name" value="RIBONUCLEASE VAPC2"/>
    <property type="match status" value="1"/>
</dbReference>
<dbReference type="InterPro" id="IPR050556">
    <property type="entry name" value="Type_II_TA_system_RNase"/>
</dbReference>
<dbReference type="PANTHER" id="PTHR33653:SF1">
    <property type="entry name" value="RIBONUCLEASE VAPC2"/>
    <property type="match status" value="1"/>
</dbReference>
<dbReference type="STRING" id="1860102.ACCAA_400046"/>
<organism evidence="10 11">
    <name type="scientific">Candidatus Accumulibacter aalborgensis</name>
    <dbReference type="NCBI Taxonomy" id="1860102"/>
    <lineage>
        <taxon>Bacteria</taxon>
        <taxon>Pseudomonadati</taxon>
        <taxon>Pseudomonadota</taxon>
        <taxon>Betaproteobacteria</taxon>
        <taxon>Candidatus Accumulibacter</taxon>
    </lineage>
</organism>
<evidence type="ECO:0000256" key="6">
    <source>
        <dbReference type="ARBA" id="ARBA00022842"/>
    </source>
</evidence>
<feature type="binding site" evidence="8">
    <location>
        <position position="6"/>
    </location>
    <ligand>
        <name>Mg(2+)</name>
        <dbReference type="ChEBI" id="CHEBI:18420"/>
    </ligand>
</feature>
<comment type="cofactor">
    <cofactor evidence="1 8">
        <name>Mg(2+)</name>
        <dbReference type="ChEBI" id="CHEBI:18420"/>
    </cofactor>
</comment>
<keyword evidence="4 8" id="KW-0479">Metal-binding</keyword>
<evidence type="ECO:0000256" key="3">
    <source>
        <dbReference type="ARBA" id="ARBA00022722"/>
    </source>
</evidence>
<dbReference type="GO" id="GO:0016787">
    <property type="term" value="F:hydrolase activity"/>
    <property type="evidence" value="ECO:0007669"/>
    <property type="project" value="UniProtKB-KW"/>
</dbReference>
<dbReference type="GO" id="GO:0090729">
    <property type="term" value="F:toxin activity"/>
    <property type="evidence" value="ECO:0007669"/>
    <property type="project" value="UniProtKB-KW"/>
</dbReference>
<dbReference type="GO" id="GO:0000287">
    <property type="term" value="F:magnesium ion binding"/>
    <property type="evidence" value="ECO:0007669"/>
    <property type="project" value="UniProtKB-UniRule"/>
</dbReference>
<dbReference type="GO" id="GO:0004540">
    <property type="term" value="F:RNA nuclease activity"/>
    <property type="evidence" value="ECO:0007669"/>
    <property type="project" value="InterPro"/>
</dbReference>
<dbReference type="SUPFAM" id="SSF88723">
    <property type="entry name" value="PIN domain-like"/>
    <property type="match status" value="1"/>
</dbReference>
<dbReference type="InterPro" id="IPR002716">
    <property type="entry name" value="PIN_dom"/>
</dbReference>
<evidence type="ECO:0000256" key="1">
    <source>
        <dbReference type="ARBA" id="ARBA00001946"/>
    </source>
</evidence>
<proteinExistence type="inferred from homology"/>